<keyword evidence="1" id="KW-0285">Flavoprotein</keyword>
<gene>
    <name evidence="5" type="ORF">HJG52_03610</name>
</gene>
<dbReference type="EMBL" id="JABEPQ010000001">
    <property type="protein sequence ID" value="NNM45091.1"/>
    <property type="molecule type" value="Genomic_DNA"/>
</dbReference>
<dbReference type="Pfam" id="PF03358">
    <property type="entry name" value="FMN_red"/>
    <property type="match status" value="1"/>
</dbReference>
<organism evidence="5 6">
    <name type="scientific">Knoellia koreensis</name>
    <dbReference type="NCBI Taxonomy" id="2730921"/>
    <lineage>
        <taxon>Bacteria</taxon>
        <taxon>Bacillati</taxon>
        <taxon>Actinomycetota</taxon>
        <taxon>Actinomycetes</taxon>
        <taxon>Micrococcales</taxon>
        <taxon>Intrasporangiaceae</taxon>
        <taxon>Knoellia</taxon>
    </lineage>
</organism>
<dbReference type="PANTHER" id="PTHR43408:SF2">
    <property type="entry name" value="FMN REDUCTASE (NADPH)"/>
    <property type="match status" value="1"/>
</dbReference>
<keyword evidence="3" id="KW-0560">Oxidoreductase</keyword>
<dbReference type="NCBIfam" id="TIGR04037">
    <property type="entry name" value="LLM_duo_CE1759"/>
    <property type="match status" value="1"/>
</dbReference>
<dbReference type="InterPro" id="IPR029039">
    <property type="entry name" value="Flavoprotein-like_sf"/>
</dbReference>
<evidence type="ECO:0000256" key="2">
    <source>
        <dbReference type="ARBA" id="ARBA00022643"/>
    </source>
</evidence>
<feature type="domain" description="NADPH-dependent FMN reductase-like" evidence="4">
    <location>
        <begin position="10"/>
        <end position="160"/>
    </location>
</feature>
<dbReference type="RefSeq" id="WP_171242157.1">
    <property type="nucleotide sequence ID" value="NZ_JABEPQ010000001.1"/>
</dbReference>
<dbReference type="InterPro" id="IPR051814">
    <property type="entry name" value="NAD(P)H-dep_FMN_reductase"/>
</dbReference>
<evidence type="ECO:0000313" key="6">
    <source>
        <dbReference type="Proteomes" id="UP000588586"/>
    </source>
</evidence>
<proteinExistence type="predicted"/>
<protein>
    <submittedName>
        <fullName evidence="5">FMN reductase</fullName>
    </submittedName>
</protein>
<dbReference type="PANTHER" id="PTHR43408">
    <property type="entry name" value="FMN REDUCTASE (NADPH)"/>
    <property type="match status" value="1"/>
</dbReference>
<dbReference type="Proteomes" id="UP000588586">
    <property type="component" value="Unassembled WGS sequence"/>
</dbReference>
<name>A0A849HFT2_9MICO</name>
<accession>A0A849HFT2</accession>
<dbReference type="SUPFAM" id="SSF52218">
    <property type="entry name" value="Flavoproteins"/>
    <property type="match status" value="1"/>
</dbReference>
<reference evidence="5 6" key="1">
    <citation type="submission" date="2020-04" db="EMBL/GenBank/DDBJ databases">
        <title>Knoellia sp. isolate from air conditioner.</title>
        <authorList>
            <person name="Chea S."/>
            <person name="Kim D.-U."/>
        </authorList>
    </citation>
    <scope>NUCLEOTIDE SEQUENCE [LARGE SCALE GENOMIC DNA]</scope>
    <source>
        <strain evidence="5 6">DB2414S</strain>
    </source>
</reference>
<dbReference type="InterPro" id="IPR023932">
    <property type="entry name" value="CE1759_FMN_reduct"/>
</dbReference>
<sequence length="216" mass="22228">MTNGSNDVRRIVVIQAGTGQPSSTRLLADRLAGATRDAALERGVDSTVEVIDLRDHAQALAGAVLTGFATGALREALDSVASADAVIAVTPIYQASYSGLFKSFIDVLDEGALRGTPVLMGATAGTARHSLVLEHAMRPLFAYLKAVTVPTAVFAASEDWGAIGGTGDSGASSGLDRRITVAASELADLVAGRAGTRNRTDDFTVPAGFEELLRGA</sequence>
<keyword evidence="6" id="KW-1185">Reference proteome</keyword>
<comment type="caution">
    <text evidence="5">The sequence shown here is derived from an EMBL/GenBank/DDBJ whole genome shotgun (WGS) entry which is preliminary data.</text>
</comment>
<dbReference type="GO" id="GO:0016491">
    <property type="term" value="F:oxidoreductase activity"/>
    <property type="evidence" value="ECO:0007669"/>
    <property type="project" value="UniProtKB-KW"/>
</dbReference>
<keyword evidence="2" id="KW-0288">FMN</keyword>
<dbReference type="AlphaFoldDB" id="A0A849HFT2"/>
<evidence type="ECO:0000256" key="3">
    <source>
        <dbReference type="ARBA" id="ARBA00023002"/>
    </source>
</evidence>
<evidence type="ECO:0000256" key="1">
    <source>
        <dbReference type="ARBA" id="ARBA00022630"/>
    </source>
</evidence>
<evidence type="ECO:0000259" key="4">
    <source>
        <dbReference type="Pfam" id="PF03358"/>
    </source>
</evidence>
<dbReference type="InterPro" id="IPR005025">
    <property type="entry name" value="FMN_Rdtase-like_dom"/>
</dbReference>
<evidence type="ECO:0000313" key="5">
    <source>
        <dbReference type="EMBL" id="NNM45091.1"/>
    </source>
</evidence>
<dbReference type="Gene3D" id="3.40.50.360">
    <property type="match status" value="1"/>
</dbReference>